<gene>
    <name evidence="9" type="ORF">THASP1DRAFT_17619</name>
</gene>
<evidence type="ECO:0000313" key="10">
    <source>
        <dbReference type="Proteomes" id="UP000271241"/>
    </source>
</evidence>
<dbReference type="Pfam" id="PF01728">
    <property type="entry name" value="FtsJ"/>
    <property type="match status" value="1"/>
</dbReference>
<evidence type="ECO:0000256" key="5">
    <source>
        <dbReference type="ARBA" id="ARBA00022691"/>
    </source>
</evidence>
<keyword evidence="4 9" id="KW-0808">Transferase</keyword>
<proteinExistence type="inferred from homology"/>
<dbReference type="GO" id="GO:0008650">
    <property type="term" value="F:rRNA (uridine-2'-O-)-methyltransferase activity"/>
    <property type="evidence" value="ECO:0007669"/>
    <property type="project" value="TreeGrafter"/>
</dbReference>
<dbReference type="Gene3D" id="3.40.50.150">
    <property type="entry name" value="Vaccinia Virus protein VP39"/>
    <property type="match status" value="1"/>
</dbReference>
<evidence type="ECO:0000256" key="6">
    <source>
        <dbReference type="ARBA" id="ARBA00041184"/>
    </source>
</evidence>
<dbReference type="STRING" id="78915.A0A4P9XMG1"/>
<feature type="domain" description="Ribosomal RNA methyltransferase FtsJ" evidence="8">
    <location>
        <begin position="61"/>
        <end position="250"/>
    </location>
</feature>
<dbReference type="SUPFAM" id="SSF53335">
    <property type="entry name" value="S-adenosyl-L-methionine-dependent methyltransferases"/>
    <property type="match status" value="1"/>
</dbReference>
<keyword evidence="3 9" id="KW-0489">Methyltransferase</keyword>
<dbReference type="HAMAP" id="MF_01547">
    <property type="entry name" value="RNA_methyltr_E"/>
    <property type="match status" value="1"/>
</dbReference>
<sequence length="256" mass="27334">MLALVCRPRFSKHSIALTPRVLTCAFTTSVCASAAKSGSSQRWLRRQREDAYTRQATADGYRARSALKLCALDDKHRFLRAGAACVDCGASPGGWSQVAAERIAATTAADGAHASGVVVAVDLAPMQPLPGVHFVHGDFTEAAVQARVNAHLPGGQADVVLSDMAPAFSGKLTAASAISATELCEAAVAFAEQTLRKDGIFICKVHATRGFAMHWRPLKRRLRQQFRSVRVEKPAASRQASSESYLVCLGWKGVDA</sequence>
<comment type="similarity">
    <text evidence="1">Belongs to the class I-like SAM-binding methyltransferase superfamily. RNA methyltransferase RlmE family.</text>
</comment>
<dbReference type="InterPro" id="IPR029063">
    <property type="entry name" value="SAM-dependent_MTases_sf"/>
</dbReference>
<dbReference type="PANTHER" id="PTHR10920">
    <property type="entry name" value="RIBOSOMAL RNA METHYLTRANSFERASE"/>
    <property type="match status" value="1"/>
</dbReference>
<protein>
    <recommendedName>
        <fullName evidence="6">rRNA methyltransferase 2, mitochondrial</fullName>
    </recommendedName>
</protein>
<dbReference type="Proteomes" id="UP000271241">
    <property type="component" value="Unassembled WGS sequence"/>
</dbReference>
<dbReference type="InterPro" id="IPR002877">
    <property type="entry name" value="RNA_MeTrfase_FtsJ_dom"/>
</dbReference>
<evidence type="ECO:0000313" key="9">
    <source>
        <dbReference type="EMBL" id="RKP07065.1"/>
    </source>
</evidence>
<evidence type="ECO:0000259" key="8">
    <source>
        <dbReference type="Pfam" id="PF01728"/>
    </source>
</evidence>
<keyword evidence="10" id="KW-1185">Reference proteome</keyword>
<evidence type="ECO:0000256" key="3">
    <source>
        <dbReference type="ARBA" id="ARBA00022603"/>
    </source>
</evidence>
<dbReference type="PANTHER" id="PTHR10920:SF18">
    <property type="entry name" value="RRNA METHYLTRANSFERASE 2, MITOCHONDRIAL"/>
    <property type="match status" value="1"/>
</dbReference>
<keyword evidence="5 7" id="KW-0949">S-adenosyl-L-methionine</keyword>
<organism evidence="9 10">
    <name type="scientific">Thamnocephalis sphaerospora</name>
    <dbReference type="NCBI Taxonomy" id="78915"/>
    <lineage>
        <taxon>Eukaryota</taxon>
        <taxon>Fungi</taxon>
        <taxon>Fungi incertae sedis</taxon>
        <taxon>Zoopagomycota</taxon>
        <taxon>Zoopagomycotina</taxon>
        <taxon>Zoopagomycetes</taxon>
        <taxon>Zoopagales</taxon>
        <taxon>Sigmoideomycetaceae</taxon>
        <taxon>Thamnocephalis</taxon>
    </lineage>
</organism>
<dbReference type="OrthoDB" id="20105at2759"/>
<dbReference type="AlphaFoldDB" id="A0A4P9XMG1"/>
<dbReference type="InterPro" id="IPR015507">
    <property type="entry name" value="rRNA-MeTfrase_E"/>
</dbReference>
<dbReference type="CDD" id="cd02440">
    <property type="entry name" value="AdoMet_MTases"/>
    <property type="match status" value="1"/>
</dbReference>
<name>A0A4P9XMG1_9FUNG</name>
<accession>A0A4P9XMG1</accession>
<evidence type="ECO:0000256" key="2">
    <source>
        <dbReference type="ARBA" id="ARBA00022552"/>
    </source>
</evidence>
<reference evidence="10" key="1">
    <citation type="journal article" date="2018" name="Nat. Microbiol.">
        <title>Leveraging single-cell genomics to expand the fungal tree of life.</title>
        <authorList>
            <person name="Ahrendt S.R."/>
            <person name="Quandt C.A."/>
            <person name="Ciobanu D."/>
            <person name="Clum A."/>
            <person name="Salamov A."/>
            <person name="Andreopoulos B."/>
            <person name="Cheng J.F."/>
            <person name="Woyke T."/>
            <person name="Pelin A."/>
            <person name="Henrissat B."/>
            <person name="Reynolds N.K."/>
            <person name="Benny G.L."/>
            <person name="Smith M.E."/>
            <person name="James T.Y."/>
            <person name="Grigoriev I.V."/>
        </authorList>
    </citation>
    <scope>NUCLEOTIDE SEQUENCE [LARGE SCALE GENOMIC DNA]</scope>
    <source>
        <strain evidence="10">RSA 1356</strain>
    </source>
</reference>
<evidence type="ECO:0000256" key="1">
    <source>
        <dbReference type="ARBA" id="ARBA00009258"/>
    </source>
</evidence>
<evidence type="ECO:0000256" key="4">
    <source>
        <dbReference type="ARBA" id="ARBA00022679"/>
    </source>
</evidence>
<feature type="active site" description="Proton acceptor" evidence="7">
    <location>
        <position position="204"/>
    </location>
</feature>
<dbReference type="PIRSF" id="PIRSF005461">
    <property type="entry name" value="23S_rRNA_mtase"/>
    <property type="match status" value="1"/>
</dbReference>
<keyword evidence="2" id="KW-0698">rRNA processing</keyword>
<dbReference type="InterPro" id="IPR050082">
    <property type="entry name" value="RNA_methyltr_RlmE"/>
</dbReference>
<evidence type="ECO:0000256" key="7">
    <source>
        <dbReference type="PIRSR" id="PIRSR005461-1"/>
    </source>
</evidence>
<dbReference type="EMBL" id="KZ992772">
    <property type="protein sequence ID" value="RKP07065.1"/>
    <property type="molecule type" value="Genomic_DNA"/>
</dbReference>